<accession>A0ABS2N7U3</accession>
<comment type="caution">
    <text evidence="2">The sequence shown here is derived from an EMBL/GenBank/DDBJ whole genome shotgun (WGS) entry which is preliminary data.</text>
</comment>
<proteinExistence type="predicted"/>
<dbReference type="InterPro" id="IPR013762">
    <property type="entry name" value="Integrase-like_cat_sf"/>
</dbReference>
<sequence>MSLSTITAYCLNGHFDRDLLQSIVNYINLVPTKVKSNKYRYFEIAELDAIVKTYSSCKTVNAMIEVLEKGKRTILLAIEIHEIKPFYVTEGGIQYYVPKVVKNALELLDNYKSVTEISRNLDIGSRTLRSLLDFHDVSPVYVKGNCKYYNFQEVSELVSEFKRYKTIGEICEKFEVSRSKVESVLDSNNILPRFFDKRRVVQYYLPEDIRKEMERYKRFIDIQRNDQVKSIYQICDLLGIGKKHFYSVIESKSIPSIIEKDGVDYYRVEEIAAIVRETSNIKKLSECSDIEVHQVRKIIEDNNINPCYSSGNIKYFNHKEVEKILSKWKEERRALKKYVTTSELGEIYGIDRVKIRRYLKSQGVEPVTIVDGIKYYEDESTIEVIDLLRNVSEFKTLNELALEMKACAKTLRKAVEYAGVEPSYRMKIKRTDASLEIGLNEYQDFYEENKVIYALEQNRTQVDEKTAIRSQKQVKFFPLVHEDLQKTINKYIEYRKAGRGITYNNFFTNKKIKNPEKQLRVIKGWLSSSLYKIAEYRLKNNNEEIKKPLNFDIYTLNVEDFDAIKKVFKPSSRQTLFHIIRPFLYFLLKEKKKSMKTIEDYLSFNSLELQFDEFLNLFPRRQEEVEDIDNDEELPKKLNKSFLTREQTIDIYYFLLTDPRSQESLKNATMWLIGCVTGLRPEELLNLRIEHFELDEKGLLKVNERGWGVLRFPKEMAKQKLKGSHKIFGTPVSPYAIDLINKYLLWLYKFQGETNVKGVGWFFRPFVYLPEKKYKKISNQFIVRLREQLDFLEKEQANDFVKKASRHSMNNLFVEAFHVIPDKELKSKLEKARQHHMRHKGEDDKLKKNTLNQAKTGSEHYTDDISSDAYYGVLEYVVGYPWDKKDLVLWEAKKGFRCLEKEITINSDTAAEQEIFEKLLQEQKREREINQQEKSNSNNTLLKQLQLIDDRLLQIKHPPNSKDKFEAWRKEIVILNKEKEKIQLYLKDVPFQELG</sequence>
<keyword evidence="1" id="KW-0233">DNA recombination</keyword>
<dbReference type="RefSeq" id="WP_205168148.1">
    <property type="nucleotide sequence ID" value="NZ_JAFBDZ010000001.1"/>
</dbReference>
<dbReference type="Gene3D" id="1.10.443.10">
    <property type="entry name" value="Intergrase catalytic core"/>
    <property type="match status" value="1"/>
</dbReference>
<dbReference type="SUPFAM" id="SSF56349">
    <property type="entry name" value="DNA breaking-rejoining enzymes"/>
    <property type="match status" value="1"/>
</dbReference>
<gene>
    <name evidence="2" type="ORF">JOC86_000469</name>
</gene>
<name>A0ABS2N7U3_9BACI</name>
<evidence type="ECO:0000256" key="1">
    <source>
        <dbReference type="ARBA" id="ARBA00023172"/>
    </source>
</evidence>
<dbReference type="EMBL" id="JAFBDZ010000001">
    <property type="protein sequence ID" value="MBM7583932.1"/>
    <property type="molecule type" value="Genomic_DNA"/>
</dbReference>
<evidence type="ECO:0000313" key="3">
    <source>
        <dbReference type="Proteomes" id="UP001646157"/>
    </source>
</evidence>
<organism evidence="2 3">
    <name type="scientific">Rossellomorea pakistanensis</name>
    <dbReference type="NCBI Taxonomy" id="992288"/>
    <lineage>
        <taxon>Bacteria</taxon>
        <taxon>Bacillati</taxon>
        <taxon>Bacillota</taxon>
        <taxon>Bacilli</taxon>
        <taxon>Bacillales</taxon>
        <taxon>Bacillaceae</taxon>
        <taxon>Rossellomorea</taxon>
    </lineage>
</organism>
<keyword evidence="3" id="KW-1185">Reference proteome</keyword>
<reference evidence="2 3" key="1">
    <citation type="submission" date="2021-01" db="EMBL/GenBank/DDBJ databases">
        <title>Genomic Encyclopedia of Type Strains, Phase IV (KMG-IV): sequencing the most valuable type-strain genomes for metagenomic binning, comparative biology and taxonomic classification.</title>
        <authorList>
            <person name="Goeker M."/>
        </authorList>
    </citation>
    <scope>NUCLEOTIDE SEQUENCE [LARGE SCALE GENOMIC DNA]</scope>
    <source>
        <strain evidence="2 3">DSM 24834</strain>
    </source>
</reference>
<dbReference type="Proteomes" id="UP001646157">
    <property type="component" value="Unassembled WGS sequence"/>
</dbReference>
<protein>
    <submittedName>
        <fullName evidence="2">Integrase</fullName>
    </submittedName>
</protein>
<dbReference type="InterPro" id="IPR011010">
    <property type="entry name" value="DNA_brk_join_enz"/>
</dbReference>
<evidence type="ECO:0000313" key="2">
    <source>
        <dbReference type="EMBL" id="MBM7583932.1"/>
    </source>
</evidence>